<dbReference type="HOGENOM" id="CLU_440159_0_0_1"/>
<evidence type="ECO:0000256" key="1">
    <source>
        <dbReference type="SAM" id="MobiDB-lite"/>
    </source>
</evidence>
<organism evidence="3">
    <name type="scientific">Schizophyllum commune (strain H4-8 / FGSC 9210)</name>
    <name type="common">Split gill fungus</name>
    <dbReference type="NCBI Taxonomy" id="578458"/>
    <lineage>
        <taxon>Eukaryota</taxon>
        <taxon>Fungi</taxon>
        <taxon>Dikarya</taxon>
        <taxon>Basidiomycota</taxon>
        <taxon>Agaricomycotina</taxon>
        <taxon>Agaricomycetes</taxon>
        <taxon>Agaricomycetidae</taxon>
        <taxon>Agaricales</taxon>
        <taxon>Schizophyllaceae</taxon>
        <taxon>Schizophyllum</taxon>
    </lineage>
</organism>
<name>D8QJK4_SCHCM</name>
<reference evidence="2 3" key="1">
    <citation type="journal article" date="2010" name="Nat. Biotechnol.">
        <title>Genome sequence of the model mushroom Schizophyllum commune.</title>
        <authorList>
            <person name="Ohm R.A."/>
            <person name="de Jong J.F."/>
            <person name="Lugones L.G."/>
            <person name="Aerts A."/>
            <person name="Kothe E."/>
            <person name="Stajich J.E."/>
            <person name="de Vries R.P."/>
            <person name="Record E."/>
            <person name="Levasseur A."/>
            <person name="Baker S.E."/>
            <person name="Bartholomew K.A."/>
            <person name="Coutinho P.M."/>
            <person name="Erdmann S."/>
            <person name="Fowler T.J."/>
            <person name="Gathman A.C."/>
            <person name="Lombard V."/>
            <person name="Henrissat B."/>
            <person name="Knabe N."/>
            <person name="Kuees U."/>
            <person name="Lilly W.W."/>
            <person name="Lindquist E."/>
            <person name="Lucas S."/>
            <person name="Magnuson J.K."/>
            <person name="Piumi F."/>
            <person name="Raudaskoski M."/>
            <person name="Salamov A."/>
            <person name="Schmutz J."/>
            <person name="Schwarze F.W.M.R."/>
            <person name="vanKuyk P.A."/>
            <person name="Horton J.S."/>
            <person name="Grigoriev I.V."/>
            <person name="Woesten H.A.B."/>
        </authorList>
    </citation>
    <scope>NUCLEOTIDE SEQUENCE [LARGE SCALE GENOMIC DNA]</scope>
    <source>
        <strain evidence="3">H4-8 / FGSC 9210</strain>
    </source>
</reference>
<evidence type="ECO:0000313" key="2">
    <source>
        <dbReference type="EMBL" id="EFI92003.1"/>
    </source>
</evidence>
<proteinExistence type="predicted"/>
<evidence type="ECO:0000313" key="3">
    <source>
        <dbReference type="Proteomes" id="UP000007431"/>
    </source>
</evidence>
<feature type="region of interest" description="Disordered" evidence="1">
    <location>
        <begin position="307"/>
        <end position="385"/>
    </location>
</feature>
<gene>
    <name evidence="2" type="ORF">SCHCODRAFT_238309</name>
</gene>
<dbReference type="GeneID" id="9593095"/>
<dbReference type="InParanoid" id="D8QJK4"/>
<dbReference type="Proteomes" id="UP000007431">
    <property type="component" value="Unassembled WGS sequence"/>
</dbReference>
<accession>D8QJK4</accession>
<dbReference type="OrthoDB" id="10350049at2759"/>
<dbReference type="EMBL" id="GL377314">
    <property type="protein sequence ID" value="EFI92003.1"/>
    <property type="molecule type" value="Genomic_DNA"/>
</dbReference>
<dbReference type="RefSeq" id="XP_003026906.1">
    <property type="nucleotide sequence ID" value="XM_003026860.1"/>
</dbReference>
<feature type="region of interest" description="Disordered" evidence="1">
    <location>
        <begin position="436"/>
        <end position="587"/>
    </location>
</feature>
<feature type="compositionally biased region" description="Basic and acidic residues" evidence="1">
    <location>
        <begin position="481"/>
        <end position="500"/>
    </location>
</feature>
<dbReference type="VEuPathDB" id="FungiDB:SCHCODRAFT_02555105"/>
<keyword evidence="3" id="KW-1185">Reference proteome</keyword>
<sequence>MAGMEDLDMPQERCTHAVHATTPVFAGAPGYKKDFCQSRREEAHSSLVHRHVYGKPYREELSGAYLILQHLTRFGTHLGSGVSTQLCLLFKDEHDAQRASAVWYTADILSELTEAEMDGCVAIAAVCPHPMRGKLRPSEDDVKARLEPYYDRVIASKHNPKLFYATFSTLEAAVAALHRNDLTKTDAGLVVEVYDCATVWVTLESSERKHEVETAMFDKLDECGVILNIDAKFKAMSSRTVEFTFPKPQLGRAFALNTLYRSPAVIPAFRFIRPQPVKKSSSDQRADAPPLYSATRTPLVLREIKEKPRMAYGDPTSREKSDKSAIAPSRDSEGAPVDLYQTSIHVEEKPGIPRGTVPDAPPTYSIAPARRRSRPLGPTPSVRRRVTSPAPVNLAMEAITRLTELPDMSDAAESATHEVASLDGKRKVYEERPAVVQDHADGETCPEDNEQRSTATLHEDKSDPTTFAAELHASEGGRGFARKESKRSEDALSGGLERKPAISMPSRNAAEERYGSLRRKGKASSAATCSSPKPEEPVVPASARSEAGTATQHASSRDKGRKSSDFAPSHRAEKMNPRDAADRRGSQTCGCHKQLFAHVFTTIDPDPDRSWKEWREGVSSI</sequence>
<protein>
    <submittedName>
        <fullName evidence="2">Uncharacterized protein</fullName>
    </submittedName>
</protein>
<feature type="compositionally biased region" description="Basic and acidic residues" evidence="1">
    <location>
        <begin position="555"/>
        <end position="585"/>
    </location>
</feature>
<dbReference type="AlphaFoldDB" id="D8QJK4"/>
<dbReference type="KEGG" id="scm:SCHCO_02555105"/>